<organism evidence="2 3">
    <name type="scientific">Conger conger</name>
    <name type="common">Conger eel</name>
    <name type="synonym">Muraena conger</name>
    <dbReference type="NCBI Taxonomy" id="82655"/>
    <lineage>
        <taxon>Eukaryota</taxon>
        <taxon>Metazoa</taxon>
        <taxon>Chordata</taxon>
        <taxon>Craniata</taxon>
        <taxon>Vertebrata</taxon>
        <taxon>Euteleostomi</taxon>
        <taxon>Actinopterygii</taxon>
        <taxon>Neopterygii</taxon>
        <taxon>Teleostei</taxon>
        <taxon>Anguilliformes</taxon>
        <taxon>Congridae</taxon>
        <taxon>Conger</taxon>
    </lineage>
</organism>
<gene>
    <name evidence="2" type="ORF">COCON_G00234050</name>
</gene>
<evidence type="ECO:0000256" key="1">
    <source>
        <dbReference type="SAM" id="MobiDB-lite"/>
    </source>
</evidence>
<dbReference type="Proteomes" id="UP001152803">
    <property type="component" value="Unassembled WGS sequence"/>
</dbReference>
<evidence type="ECO:0000313" key="3">
    <source>
        <dbReference type="Proteomes" id="UP001152803"/>
    </source>
</evidence>
<feature type="region of interest" description="Disordered" evidence="1">
    <location>
        <begin position="1"/>
        <end position="52"/>
    </location>
</feature>
<dbReference type="EMBL" id="JAFJMO010000188">
    <property type="protein sequence ID" value="KAJ8247974.1"/>
    <property type="molecule type" value="Genomic_DNA"/>
</dbReference>
<sequence>MPTPAGGEPTGQRPHVSSSGCARPGPMGQGPATRRSPTSSPPGSGSSRGPWFPFSGRGNWVIVWPYHGVFESLLVRPLPRDQFALGDPTGG</sequence>
<comment type="caution">
    <text evidence="2">The sequence shown here is derived from an EMBL/GenBank/DDBJ whole genome shotgun (WGS) entry which is preliminary data.</text>
</comment>
<feature type="compositionally biased region" description="Low complexity" evidence="1">
    <location>
        <begin position="30"/>
        <end position="52"/>
    </location>
</feature>
<protein>
    <submittedName>
        <fullName evidence="2">Uncharacterized protein</fullName>
    </submittedName>
</protein>
<dbReference type="AlphaFoldDB" id="A0A9Q1CTB9"/>
<reference evidence="2" key="1">
    <citation type="journal article" date="2023" name="Science">
        <title>Genome structures resolve the early diversification of teleost fishes.</title>
        <authorList>
            <person name="Parey E."/>
            <person name="Louis A."/>
            <person name="Montfort J."/>
            <person name="Bouchez O."/>
            <person name="Roques C."/>
            <person name="Iampietro C."/>
            <person name="Lluch J."/>
            <person name="Castinel A."/>
            <person name="Donnadieu C."/>
            <person name="Desvignes T."/>
            <person name="Floi Bucao C."/>
            <person name="Jouanno E."/>
            <person name="Wen M."/>
            <person name="Mejri S."/>
            <person name="Dirks R."/>
            <person name="Jansen H."/>
            <person name="Henkel C."/>
            <person name="Chen W.J."/>
            <person name="Zahm M."/>
            <person name="Cabau C."/>
            <person name="Klopp C."/>
            <person name="Thompson A.W."/>
            <person name="Robinson-Rechavi M."/>
            <person name="Braasch I."/>
            <person name="Lecointre G."/>
            <person name="Bobe J."/>
            <person name="Postlethwait J.H."/>
            <person name="Berthelot C."/>
            <person name="Roest Crollius H."/>
            <person name="Guiguen Y."/>
        </authorList>
    </citation>
    <scope>NUCLEOTIDE SEQUENCE</scope>
    <source>
        <strain evidence="2">Concon-B</strain>
    </source>
</reference>
<proteinExistence type="predicted"/>
<keyword evidence="3" id="KW-1185">Reference proteome</keyword>
<name>A0A9Q1CTB9_CONCO</name>
<evidence type="ECO:0000313" key="2">
    <source>
        <dbReference type="EMBL" id="KAJ8247974.1"/>
    </source>
</evidence>
<accession>A0A9Q1CTB9</accession>